<feature type="domain" description="DUF5110" evidence="1">
    <location>
        <begin position="14"/>
        <end position="53"/>
    </location>
</feature>
<comment type="caution">
    <text evidence="2">The sequence shown here is derived from an EMBL/GenBank/DDBJ whole genome shotgun (WGS) entry which is preliminary data.</text>
</comment>
<dbReference type="EMBL" id="BPLR01013357">
    <property type="protein sequence ID" value="GIY60678.1"/>
    <property type="molecule type" value="Genomic_DNA"/>
</dbReference>
<organism evidence="2 3">
    <name type="scientific">Caerostris extrusa</name>
    <name type="common">Bark spider</name>
    <name type="synonym">Caerostris bankana</name>
    <dbReference type="NCBI Taxonomy" id="172846"/>
    <lineage>
        <taxon>Eukaryota</taxon>
        <taxon>Metazoa</taxon>
        <taxon>Ecdysozoa</taxon>
        <taxon>Arthropoda</taxon>
        <taxon>Chelicerata</taxon>
        <taxon>Arachnida</taxon>
        <taxon>Araneae</taxon>
        <taxon>Araneomorphae</taxon>
        <taxon>Entelegynae</taxon>
        <taxon>Araneoidea</taxon>
        <taxon>Araneidae</taxon>
        <taxon>Caerostris</taxon>
    </lineage>
</organism>
<dbReference type="InterPro" id="IPR033403">
    <property type="entry name" value="DUF5110"/>
</dbReference>
<name>A0AAV4USH4_CAEEX</name>
<dbReference type="Pfam" id="PF17137">
    <property type="entry name" value="DUF5110"/>
    <property type="match status" value="1"/>
</dbReference>
<dbReference type="PANTHER" id="PTHR22762">
    <property type="entry name" value="ALPHA-GLUCOSIDASE"/>
    <property type="match status" value="1"/>
</dbReference>
<accession>A0AAV4USH4</accession>
<feature type="non-terminal residue" evidence="2">
    <location>
        <position position="1"/>
    </location>
</feature>
<proteinExistence type="predicted"/>
<dbReference type="InterPro" id="IPR013780">
    <property type="entry name" value="Glyco_hydro_b"/>
</dbReference>
<dbReference type="PANTHER" id="PTHR22762:SF133">
    <property type="entry name" value="P-TYPE DOMAIN-CONTAINING PROTEIN"/>
    <property type="match status" value="1"/>
</dbReference>
<gene>
    <name evidence="2" type="ORF">CEXT_74121</name>
</gene>
<dbReference type="GO" id="GO:0004553">
    <property type="term" value="F:hydrolase activity, hydrolyzing O-glycosyl compounds"/>
    <property type="evidence" value="ECO:0007669"/>
    <property type="project" value="TreeGrafter"/>
</dbReference>
<keyword evidence="3" id="KW-1185">Reference proteome</keyword>
<dbReference type="AlphaFoldDB" id="A0AAV4USH4"/>
<evidence type="ECO:0000313" key="3">
    <source>
        <dbReference type="Proteomes" id="UP001054945"/>
    </source>
</evidence>
<protein>
    <recommendedName>
        <fullName evidence="1">DUF5110 domain-containing protein</fullName>
    </recommendedName>
</protein>
<evidence type="ECO:0000313" key="2">
    <source>
        <dbReference type="EMBL" id="GIY60678.1"/>
    </source>
</evidence>
<evidence type="ECO:0000259" key="1">
    <source>
        <dbReference type="Pfam" id="PF17137"/>
    </source>
</evidence>
<sequence>NTTTESRKNAFDLLIAFNENQEATGVLYWDDGDSLDTYENGAYNEITFTSKDNCFNSTVIKNGYNTIMNLNEIKVYGIPEGPWNVTINGDLGSFEYRKPNLIISVHNYTLLEDLNIVWNYNQQESNRSVEF</sequence>
<dbReference type="Gene3D" id="2.60.40.1180">
    <property type="entry name" value="Golgi alpha-mannosidase II"/>
    <property type="match status" value="1"/>
</dbReference>
<dbReference type="Proteomes" id="UP001054945">
    <property type="component" value="Unassembled WGS sequence"/>
</dbReference>
<reference evidence="2 3" key="1">
    <citation type="submission" date="2021-06" db="EMBL/GenBank/DDBJ databases">
        <title>Caerostris extrusa draft genome.</title>
        <authorList>
            <person name="Kono N."/>
            <person name="Arakawa K."/>
        </authorList>
    </citation>
    <scope>NUCLEOTIDE SEQUENCE [LARGE SCALE GENOMIC DNA]</scope>
</reference>